<comment type="caution">
    <text evidence="1">The sequence shown here is derived from an EMBL/GenBank/DDBJ whole genome shotgun (WGS) entry which is preliminary data.</text>
</comment>
<proteinExistence type="predicted"/>
<evidence type="ECO:0000313" key="1">
    <source>
        <dbReference type="EMBL" id="KAL2717440.1"/>
    </source>
</evidence>
<feature type="non-terminal residue" evidence="1">
    <location>
        <position position="134"/>
    </location>
</feature>
<reference evidence="1 2" key="1">
    <citation type="journal article" date="2024" name="Ann. Entomol. Soc. Am.">
        <title>Genomic analyses of the southern and eastern yellowjacket wasps (Hymenoptera: Vespidae) reveal evolutionary signatures of social life.</title>
        <authorList>
            <person name="Catto M.A."/>
            <person name="Caine P.B."/>
            <person name="Orr S.E."/>
            <person name="Hunt B.G."/>
            <person name="Goodisman M.A.D."/>
        </authorList>
    </citation>
    <scope>NUCLEOTIDE SEQUENCE [LARGE SCALE GENOMIC DNA]</scope>
    <source>
        <strain evidence="1">233</strain>
        <tissue evidence="1">Head and thorax</tissue>
    </source>
</reference>
<organism evidence="1 2">
    <name type="scientific">Vespula squamosa</name>
    <name type="common">Southern yellow jacket</name>
    <name type="synonym">Wasp</name>
    <dbReference type="NCBI Taxonomy" id="30214"/>
    <lineage>
        <taxon>Eukaryota</taxon>
        <taxon>Metazoa</taxon>
        <taxon>Ecdysozoa</taxon>
        <taxon>Arthropoda</taxon>
        <taxon>Hexapoda</taxon>
        <taxon>Insecta</taxon>
        <taxon>Pterygota</taxon>
        <taxon>Neoptera</taxon>
        <taxon>Endopterygota</taxon>
        <taxon>Hymenoptera</taxon>
        <taxon>Apocrita</taxon>
        <taxon>Aculeata</taxon>
        <taxon>Vespoidea</taxon>
        <taxon>Vespidae</taxon>
        <taxon>Vespinae</taxon>
        <taxon>Vespula</taxon>
    </lineage>
</organism>
<evidence type="ECO:0000313" key="2">
    <source>
        <dbReference type="Proteomes" id="UP001607302"/>
    </source>
</evidence>
<keyword evidence="2" id="KW-1185">Reference proteome</keyword>
<accession>A0ABD2ACK9</accession>
<dbReference type="EMBL" id="JAUDFV010000153">
    <property type="protein sequence ID" value="KAL2717440.1"/>
    <property type="molecule type" value="Genomic_DNA"/>
</dbReference>
<dbReference type="AlphaFoldDB" id="A0ABD2ACK9"/>
<protein>
    <submittedName>
        <fullName evidence="1">Uncharacterized protein</fullName>
    </submittedName>
</protein>
<feature type="non-terminal residue" evidence="1">
    <location>
        <position position="1"/>
    </location>
</feature>
<sequence length="134" mass="15052">LGSLDISFVTRTSWNSLFNLCEFGSLAIFYFQTRKFGLNSIGQKSKLYGEFVKMELQLYFEDFLLGNVSKLPNEVAVKLSGISSLKIHVLCGPEVKLVGSLRIEIFQLRFHASRSAGRAIIAVGMCRLITRELI</sequence>
<gene>
    <name evidence="1" type="ORF">V1478_013140</name>
</gene>
<name>A0ABD2ACK9_VESSQ</name>
<dbReference type="Proteomes" id="UP001607302">
    <property type="component" value="Unassembled WGS sequence"/>
</dbReference>